<protein>
    <recommendedName>
        <fullName evidence="9">Major facilitator superfamily (MFS) profile domain-containing protein</fullName>
    </recommendedName>
</protein>
<feature type="domain" description="Major facilitator superfamily (MFS) profile" evidence="9">
    <location>
        <begin position="12"/>
        <end position="462"/>
    </location>
</feature>
<dbReference type="InterPro" id="IPR003663">
    <property type="entry name" value="Sugar/inositol_transpt"/>
</dbReference>
<comment type="similarity">
    <text evidence="2 7">Belongs to the major facilitator superfamily. Sugar transporter (TC 2.A.1.1) family.</text>
</comment>
<dbReference type="PANTHER" id="PTHR48022">
    <property type="entry name" value="PLASTIDIC GLUCOSE TRANSPORTER 4"/>
    <property type="match status" value="1"/>
</dbReference>
<dbReference type="PROSITE" id="PS00217">
    <property type="entry name" value="SUGAR_TRANSPORT_2"/>
    <property type="match status" value="1"/>
</dbReference>
<dbReference type="NCBIfam" id="TIGR00879">
    <property type="entry name" value="SP"/>
    <property type="match status" value="1"/>
</dbReference>
<dbReference type="PRINTS" id="PR00171">
    <property type="entry name" value="SUGRTRNSPORT"/>
</dbReference>
<feature type="transmembrane region" description="Helical" evidence="8">
    <location>
        <begin position="82"/>
        <end position="100"/>
    </location>
</feature>
<dbReference type="Proteomes" id="UP001305779">
    <property type="component" value="Unassembled WGS sequence"/>
</dbReference>
<dbReference type="InterPro" id="IPR036259">
    <property type="entry name" value="MFS_trans_sf"/>
</dbReference>
<feature type="transmembrane region" description="Helical" evidence="8">
    <location>
        <begin position="172"/>
        <end position="191"/>
    </location>
</feature>
<evidence type="ECO:0000256" key="8">
    <source>
        <dbReference type="SAM" id="Phobius"/>
    </source>
</evidence>
<evidence type="ECO:0000256" key="4">
    <source>
        <dbReference type="ARBA" id="ARBA00022692"/>
    </source>
</evidence>
<evidence type="ECO:0000313" key="11">
    <source>
        <dbReference type="Proteomes" id="UP001305779"/>
    </source>
</evidence>
<dbReference type="Pfam" id="PF00083">
    <property type="entry name" value="Sugar_tr"/>
    <property type="match status" value="1"/>
</dbReference>
<gene>
    <name evidence="10" type="ORF">PRZ48_010788</name>
</gene>
<feature type="transmembrane region" description="Helical" evidence="8">
    <location>
        <begin position="54"/>
        <end position="73"/>
    </location>
</feature>
<dbReference type="InterPro" id="IPR050360">
    <property type="entry name" value="MFS_Sugar_Transporters"/>
</dbReference>
<dbReference type="PANTHER" id="PTHR48022:SF7">
    <property type="entry name" value="MAJOR FACILITATOR SUPERFAMILY (MFS) PROFILE DOMAIN-CONTAINING PROTEIN-RELATED"/>
    <property type="match status" value="1"/>
</dbReference>
<comment type="caution">
    <text evidence="10">The sequence shown here is derived from an EMBL/GenBank/DDBJ whole genome shotgun (WGS) entry which is preliminary data.</text>
</comment>
<dbReference type="Gene3D" id="1.20.1250.20">
    <property type="entry name" value="MFS general substrate transporter like domains"/>
    <property type="match status" value="1"/>
</dbReference>
<evidence type="ECO:0000256" key="1">
    <source>
        <dbReference type="ARBA" id="ARBA00004141"/>
    </source>
</evidence>
<feature type="transmembrane region" description="Helical" evidence="8">
    <location>
        <begin position="409"/>
        <end position="428"/>
    </location>
</feature>
<keyword evidence="11" id="KW-1185">Reference proteome</keyword>
<dbReference type="PROSITE" id="PS50850">
    <property type="entry name" value="MFS"/>
    <property type="match status" value="1"/>
</dbReference>
<evidence type="ECO:0000256" key="7">
    <source>
        <dbReference type="RuleBase" id="RU003346"/>
    </source>
</evidence>
<evidence type="ECO:0000256" key="6">
    <source>
        <dbReference type="ARBA" id="ARBA00023136"/>
    </source>
</evidence>
<evidence type="ECO:0000313" key="10">
    <source>
        <dbReference type="EMBL" id="KAK4498132.1"/>
    </source>
</evidence>
<evidence type="ECO:0000256" key="3">
    <source>
        <dbReference type="ARBA" id="ARBA00022448"/>
    </source>
</evidence>
<keyword evidence="3 7" id="KW-0813">Transport</keyword>
<dbReference type="InterPro" id="IPR005828">
    <property type="entry name" value="MFS_sugar_transport-like"/>
</dbReference>
<feature type="transmembrane region" description="Helical" evidence="8">
    <location>
        <begin position="373"/>
        <end position="397"/>
    </location>
</feature>
<proteinExistence type="inferred from homology"/>
<feature type="transmembrane region" description="Helical" evidence="8">
    <location>
        <begin position="106"/>
        <end position="127"/>
    </location>
</feature>
<dbReference type="EMBL" id="JAXOVC010000008">
    <property type="protein sequence ID" value="KAK4498132.1"/>
    <property type="molecule type" value="Genomic_DNA"/>
</dbReference>
<keyword evidence="5 8" id="KW-1133">Transmembrane helix</keyword>
<dbReference type="InterPro" id="IPR005829">
    <property type="entry name" value="Sugar_transporter_CS"/>
</dbReference>
<keyword evidence="6 8" id="KW-0472">Membrane</keyword>
<organism evidence="10 11">
    <name type="scientific">Zasmidium cellare</name>
    <name type="common">Wine cellar mold</name>
    <name type="synonym">Racodium cellare</name>
    <dbReference type="NCBI Taxonomy" id="395010"/>
    <lineage>
        <taxon>Eukaryota</taxon>
        <taxon>Fungi</taxon>
        <taxon>Dikarya</taxon>
        <taxon>Ascomycota</taxon>
        <taxon>Pezizomycotina</taxon>
        <taxon>Dothideomycetes</taxon>
        <taxon>Dothideomycetidae</taxon>
        <taxon>Mycosphaerellales</taxon>
        <taxon>Mycosphaerellaceae</taxon>
        <taxon>Zasmidium</taxon>
    </lineage>
</organism>
<feature type="transmembrane region" description="Helical" evidence="8">
    <location>
        <begin position="9"/>
        <end position="34"/>
    </location>
</feature>
<dbReference type="SUPFAM" id="SSF103473">
    <property type="entry name" value="MFS general substrate transporter"/>
    <property type="match status" value="1"/>
</dbReference>
<dbReference type="InterPro" id="IPR020846">
    <property type="entry name" value="MFS_dom"/>
</dbReference>
<feature type="transmembrane region" description="Helical" evidence="8">
    <location>
        <begin position="440"/>
        <end position="459"/>
    </location>
</feature>
<keyword evidence="4 8" id="KW-0812">Transmembrane</keyword>
<feature type="transmembrane region" description="Helical" evidence="8">
    <location>
        <begin position="139"/>
        <end position="160"/>
    </location>
</feature>
<sequence length="529" mass="58726">MARFHFSNVYLISFIATLGGLMQGFDVASMSAIIGTKQYKTYFNKPGSTLQGGITASMAGGSLLGAIATNLTGDRFGRRDSLAIACVIWIIGCAIMASVQNVAQLIVARLINGFAVGIFSCQAPLFIAEISKPNRRGRLIAFQNWMIAWGTLIIYFISYGTSFVEGNASFRIPWALQVVPAIAMLACIPFMPRSPRWLASKDRWEEAHDVLAVLHARGDRLDPLVLAELNQIKEKIFQEREYGTTSWFEIFKRRNIMRTQAAVCAHLWSQFSGNNALMYYIVYIFQMAGINGNRGLISGAIQYCISVGVQVISFTFMDQYRRRWALMAGSALLATWLFAAAGIMANYGHAVPGGLNGVPSVTWVVDSNAASKAVISCAYLFVASYALTWGPIGWVYPSEVLPMYIRSKVTSVGVGVNWVGNFALTFFTPPAFQNIQWRTFIIFGVFNVTSFFHVFLFFPESKKKTLEEMDEVFAQSIWAFKIKYTSSKLEDDVEYVKKDVSAAAAEIEAEIEDVQPKRDSCFTSTVPCP</sequence>
<evidence type="ECO:0000256" key="2">
    <source>
        <dbReference type="ARBA" id="ARBA00010992"/>
    </source>
</evidence>
<name>A0ABR0E9N7_ZASCE</name>
<reference evidence="10 11" key="1">
    <citation type="journal article" date="2023" name="G3 (Bethesda)">
        <title>A chromosome-level genome assembly of Zasmidium syzygii isolated from banana leaves.</title>
        <authorList>
            <person name="van Westerhoven A.C."/>
            <person name="Mehrabi R."/>
            <person name="Talebi R."/>
            <person name="Steentjes M.B.F."/>
            <person name="Corcolon B."/>
            <person name="Chong P.A."/>
            <person name="Kema G.H.J."/>
            <person name="Seidl M.F."/>
        </authorList>
    </citation>
    <scope>NUCLEOTIDE SEQUENCE [LARGE SCALE GENOMIC DNA]</scope>
    <source>
        <strain evidence="10 11">P124</strain>
    </source>
</reference>
<evidence type="ECO:0000256" key="5">
    <source>
        <dbReference type="ARBA" id="ARBA00022989"/>
    </source>
</evidence>
<feature type="transmembrane region" description="Helical" evidence="8">
    <location>
        <begin position="261"/>
        <end position="285"/>
    </location>
</feature>
<comment type="subcellular location">
    <subcellularLocation>
        <location evidence="1">Membrane</location>
        <topology evidence="1">Multi-pass membrane protein</topology>
    </subcellularLocation>
</comment>
<feature type="transmembrane region" description="Helical" evidence="8">
    <location>
        <begin position="297"/>
        <end position="317"/>
    </location>
</feature>
<evidence type="ECO:0000259" key="9">
    <source>
        <dbReference type="PROSITE" id="PS50850"/>
    </source>
</evidence>
<accession>A0ABR0E9N7</accession>
<feature type="transmembrane region" description="Helical" evidence="8">
    <location>
        <begin position="324"/>
        <end position="345"/>
    </location>
</feature>